<organism evidence="1 2">
    <name type="scientific">Coptotermes formosanus</name>
    <name type="common">Formosan subterranean termite</name>
    <dbReference type="NCBI Taxonomy" id="36987"/>
    <lineage>
        <taxon>Eukaryota</taxon>
        <taxon>Metazoa</taxon>
        <taxon>Ecdysozoa</taxon>
        <taxon>Arthropoda</taxon>
        <taxon>Hexapoda</taxon>
        <taxon>Insecta</taxon>
        <taxon>Pterygota</taxon>
        <taxon>Neoptera</taxon>
        <taxon>Polyneoptera</taxon>
        <taxon>Dictyoptera</taxon>
        <taxon>Blattodea</taxon>
        <taxon>Blattoidea</taxon>
        <taxon>Termitoidae</taxon>
        <taxon>Rhinotermitidae</taxon>
        <taxon>Coptotermes</taxon>
    </lineage>
</organism>
<protein>
    <submittedName>
        <fullName evidence="1">Uncharacterized protein</fullName>
    </submittedName>
</protein>
<comment type="caution">
    <text evidence="1">The sequence shown here is derived from an EMBL/GenBank/DDBJ whole genome shotgun (WGS) entry which is preliminary data.</text>
</comment>
<dbReference type="AlphaFoldDB" id="A0A6L2PCR5"/>
<proteinExistence type="predicted"/>
<dbReference type="Proteomes" id="UP000502823">
    <property type="component" value="Unassembled WGS sequence"/>
</dbReference>
<evidence type="ECO:0000313" key="2">
    <source>
        <dbReference type="Proteomes" id="UP000502823"/>
    </source>
</evidence>
<name>A0A6L2PCR5_COPFO</name>
<keyword evidence="2" id="KW-1185">Reference proteome</keyword>
<evidence type="ECO:0000313" key="1">
    <source>
        <dbReference type="EMBL" id="GFG28355.1"/>
    </source>
</evidence>
<accession>A0A6L2PCR5</accession>
<dbReference type="EMBL" id="BLKM01000055">
    <property type="protein sequence ID" value="GFG28355.1"/>
    <property type="molecule type" value="Genomic_DNA"/>
</dbReference>
<sequence>MGQSGSSDSVIPEKVENIQEEICRHARIFSEIASLTYEDFQACLGKLNAL</sequence>
<reference evidence="2" key="1">
    <citation type="submission" date="2020-01" db="EMBL/GenBank/DDBJ databases">
        <title>Draft genome sequence of the Termite Coptotermes fromosanus.</title>
        <authorList>
            <person name="Itakura S."/>
            <person name="Yosikawa Y."/>
            <person name="Umezawa K."/>
        </authorList>
    </citation>
    <scope>NUCLEOTIDE SEQUENCE [LARGE SCALE GENOMIC DNA]</scope>
</reference>
<dbReference type="OrthoDB" id="1630758at2759"/>
<dbReference type="InParanoid" id="A0A6L2PCR5"/>
<gene>
    <name evidence="1" type="ORF">Cfor_07767</name>
</gene>